<dbReference type="PROSITE" id="PS50932">
    <property type="entry name" value="HTH_LACI_2"/>
    <property type="match status" value="1"/>
</dbReference>
<dbReference type="Pfam" id="PF00356">
    <property type="entry name" value="LacI"/>
    <property type="match status" value="1"/>
</dbReference>
<dbReference type="InterPro" id="IPR010982">
    <property type="entry name" value="Lambda_DNA-bd_dom_sf"/>
</dbReference>
<evidence type="ECO:0000256" key="1">
    <source>
        <dbReference type="ARBA" id="ARBA00022491"/>
    </source>
</evidence>
<dbReference type="SMART" id="SM00354">
    <property type="entry name" value="HTH_LACI"/>
    <property type="match status" value="1"/>
</dbReference>
<keyword evidence="1" id="KW-0678">Repressor</keyword>
<dbReference type="SUPFAM" id="SSF47413">
    <property type="entry name" value="lambda repressor-like DNA-binding domains"/>
    <property type="match status" value="1"/>
</dbReference>
<dbReference type="PANTHER" id="PTHR30146:SF148">
    <property type="entry name" value="HTH-TYPE TRANSCRIPTIONAL REPRESSOR PURR-RELATED"/>
    <property type="match status" value="1"/>
</dbReference>
<dbReference type="InterPro" id="IPR009057">
    <property type="entry name" value="Homeodomain-like_sf"/>
</dbReference>
<gene>
    <name evidence="6" type="ORF">V5R04_12430</name>
</gene>
<dbReference type="Gene3D" id="1.10.260.40">
    <property type="entry name" value="lambda repressor-like DNA-binding domains"/>
    <property type="match status" value="1"/>
</dbReference>
<dbReference type="InterPro" id="IPR000843">
    <property type="entry name" value="HTH_LacI"/>
</dbReference>
<organism evidence="6">
    <name type="scientific">Jonesiaceae bacterium BS-20</name>
    <dbReference type="NCBI Taxonomy" id="3120821"/>
    <lineage>
        <taxon>Bacteria</taxon>
        <taxon>Bacillati</taxon>
        <taxon>Actinomycetota</taxon>
        <taxon>Actinomycetes</taxon>
        <taxon>Micrococcales</taxon>
        <taxon>Jonesiaceae</taxon>
    </lineage>
</organism>
<dbReference type="Pfam" id="PF01527">
    <property type="entry name" value="HTH_Tnp_1"/>
    <property type="match status" value="1"/>
</dbReference>
<dbReference type="CDD" id="cd01392">
    <property type="entry name" value="HTH_LacI"/>
    <property type="match status" value="1"/>
</dbReference>
<evidence type="ECO:0000256" key="4">
    <source>
        <dbReference type="ARBA" id="ARBA00023163"/>
    </source>
</evidence>
<dbReference type="GO" id="GO:0006313">
    <property type="term" value="P:DNA transposition"/>
    <property type="evidence" value="ECO:0007669"/>
    <property type="project" value="InterPro"/>
</dbReference>
<dbReference type="GO" id="GO:0003700">
    <property type="term" value="F:DNA-binding transcription factor activity"/>
    <property type="evidence" value="ECO:0007669"/>
    <property type="project" value="TreeGrafter"/>
</dbReference>
<name>A0AAU7DUN1_9MICO</name>
<sequence>MNMRRSYSQAFKLEAVASTRVGGKSLTAIARDLGVSRAALNRWVEEFSHLEDLAEAAAQLAHAEQARKSQPTIFDVAEHAGLSKSVVSRALANSYGVSEAARKRVSESAKALGYVHNAMAQGLSSSRTYTIGVLVRDASAPIYGHIQSALQKRASEKGYRVITTTGVGSADMEDEKSALQDLIRLRVEGLVVCSGPLPVDSIIETVGATPVVVAGRVEHDARIRSVFGDEDSGVRDLAEHLVALGHERVAVPVPDKQTAKILSQRAKRLIHVLTELGANVTQLPVQSPQDSQAIVVHAKAQGCTAIAAPNDRYAVEILADLKAEGLEVPGDISVTGFDGISPYDAKLFGLTTWKQPISAIGDHAVDMLLAMIEGLEPQTNHMALPGTVIPRSSTGPTS</sequence>
<keyword evidence="4" id="KW-0804">Transcription</keyword>
<evidence type="ECO:0000256" key="2">
    <source>
        <dbReference type="ARBA" id="ARBA00023015"/>
    </source>
</evidence>
<dbReference type="InterPro" id="IPR046335">
    <property type="entry name" value="LacI/GalR-like_sensor"/>
</dbReference>
<proteinExistence type="predicted"/>
<dbReference type="GO" id="GO:0004803">
    <property type="term" value="F:transposase activity"/>
    <property type="evidence" value="ECO:0007669"/>
    <property type="project" value="InterPro"/>
</dbReference>
<dbReference type="Gene3D" id="3.40.50.2300">
    <property type="match status" value="2"/>
</dbReference>
<dbReference type="InterPro" id="IPR002514">
    <property type="entry name" value="Transposase_8"/>
</dbReference>
<evidence type="ECO:0000313" key="6">
    <source>
        <dbReference type="EMBL" id="XBH21012.1"/>
    </source>
</evidence>
<evidence type="ECO:0000256" key="3">
    <source>
        <dbReference type="ARBA" id="ARBA00023125"/>
    </source>
</evidence>
<dbReference type="InterPro" id="IPR028082">
    <property type="entry name" value="Peripla_BP_I"/>
</dbReference>
<dbReference type="AlphaFoldDB" id="A0AAU7DUN1"/>
<protein>
    <submittedName>
        <fullName evidence="6">Substrate-binding domain-containing protein</fullName>
    </submittedName>
</protein>
<dbReference type="EMBL" id="CP146203">
    <property type="protein sequence ID" value="XBH21012.1"/>
    <property type="molecule type" value="Genomic_DNA"/>
</dbReference>
<feature type="domain" description="HTH lacI-type" evidence="5">
    <location>
        <begin position="71"/>
        <end position="125"/>
    </location>
</feature>
<dbReference type="CDD" id="cd06267">
    <property type="entry name" value="PBP1_LacI_sugar_binding-like"/>
    <property type="match status" value="1"/>
</dbReference>
<dbReference type="PANTHER" id="PTHR30146">
    <property type="entry name" value="LACI-RELATED TRANSCRIPTIONAL REPRESSOR"/>
    <property type="match status" value="1"/>
</dbReference>
<dbReference type="SUPFAM" id="SSF53822">
    <property type="entry name" value="Periplasmic binding protein-like I"/>
    <property type="match status" value="1"/>
</dbReference>
<keyword evidence="2" id="KW-0805">Transcription regulation</keyword>
<dbReference type="Pfam" id="PF13377">
    <property type="entry name" value="Peripla_BP_3"/>
    <property type="match status" value="1"/>
</dbReference>
<accession>A0AAU7DUN1</accession>
<reference evidence="6" key="1">
    <citation type="submission" date="2024-02" db="EMBL/GenBank/DDBJ databases">
        <title>Tomenella chthoni gen. nov. sp. nov., a member of the family Jonesiaceae isolated from bat guano.</title>
        <authorList>
            <person name="Miller S.L."/>
            <person name="King J."/>
            <person name="Sankaranarayanan K."/>
            <person name="Lawson P.A."/>
        </authorList>
    </citation>
    <scope>NUCLEOTIDE SEQUENCE</scope>
    <source>
        <strain evidence="6">BS-20</strain>
    </source>
</reference>
<evidence type="ECO:0000259" key="5">
    <source>
        <dbReference type="PROSITE" id="PS50932"/>
    </source>
</evidence>
<dbReference type="SUPFAM" id="SSF46689">
    <property type="entry name" value="Homeodomain-like"/>
    <property type="match status" value="1"/>
</dbReference>
<keyword evidence="3" id="KW-0238">DNA-binding</keyword>
<dbReference type="GO" id="GO:0000976">
    <property type="term" value="F:transcription cis-regulatory region binding"/>
    <property type="evidence" value="ECO:0007669"/>
    <property type="project" value="TreeGrafter"/>
</dbReference>